<dbReference type="InterPro" id="IPR006128">
    <property type="entry name" value="Lipoprotein_PsaA-like"/>
</dbReference>
<dbReference type="STRING" id="71999.KPaMU14_04065"/>
<dbReference type="InterPro" id="IPR006127">
    <property type="entry name" value="ZnuA-like"/>
</dbReference>
<sequence length="310" mass="33418">MTGCTSGHQARAAADDETLRVVASTSVYADMAREIGGDDVEVTAIIDSPAQDPHSYEATPLDALIVRDADLVIVNGGGYDSFMDGLLEGSKARVIDAVEVSGLEASDEADDEHDHDGHDHEEHSEDESAHEAHSHDGHDHAAFNEHVWYDLPSMERLSGALADGIGELAPEEAPEVTERGQQYAHSLHELGVRAEDLHLEGSFLATEPVADHLLERAGLHDATPEQLTAAVENGLDIPPLLYLEAEEALESGEADVLAYNEHTASGQTQRLQDTAEETGADVVSFTETVPEGVTYLEWMSANVDQLEEIR</sequence>
<keyword evidence="4" id="KW-0732">Signal</keyword>
<accession>M2YBN7</accession>
<comment type="subcellular location">
    <subcellularLocation>
        <location evidence="1">Cell envelope</location>
    </subcellularLocation>
</comment>
<evidence type="ECO:0000256" key="4">
    <source>
        <dbReference type="ARBA" id="ARBA00022729"/>
    </source>
</evidence>
<evidence type="ECO:0000256" key="2">
    <source>
        <dbReference type="ARBA" id="ARBA00022448"/>
    </source>
</evidence>
<evidence type="ECO:0000256" key="5">
    <source>
        <dbReference type="RuleBase" id="RU003512"/>
    </source>
</evidence>
<feature type="region of interest" description="Disordered" evidence="6">
    <location>
        <begin position="104"/>
        <end position="137"/>
    </location>
</feature>
<dbReference type="GO" id="GO:0046872">
    <property type="term" value="F:metal ion binding"/>
    <property type="evidence" value="ECO:0007669"/>
    <property type="project" value="UniProtKB-KW"/>
</dbReference>
<dbReference type="InterPro" id="IPR050492">
    <property type="entry name" value="Bact_metal-bind_prot9"/>
</dbReference>
<dbReference type="PANTHER" id="PTHR42953:SF1">
    <property type="entry name" value="METAL-BINDING PROTEIN HI_0362-RELATED"/>
    <property type="match status" value="1"/>
</dbReference>
<keyword evidence="8" id="KW-1185">Reference proteome</keyword>
<dbReference type="AlphaFoldDB" id="M2YBN7"/>
<dbReference type="GO" id="GO:0007155">
    <property type="term" value="P:cell adhesion"/>
    <property type="evidence" value="ECO:0007669"/>
    <property type="project" value="InterPro"/>
</dbReference>
<dbReference type="RefSeq" id="WP_006215238.1">
    <property type="nucleotide sequence ID" value="NZ_ANHZ02000018.1"/>
</dbReference>
<dbReference type="GO" id="GO:0030313">
    <property type="term" value="C:cell envelope"/>
    <property type="evidence" value="ECO:0007669"/>
    <property type="project" value="UniProtKB-SubCell"/>
</dbReference>
<dbReference type="SUPFAM" id="SSF53807">
    <property type="entry name" value="Helical backbone' metal receptor"/>
    <property type="match status" value="1"/>
</dbReference>
<evidence type="ECO:0000256" key="1">
    <source>
        <dbReference type="ARBA" id="ARBA00004196"/>
    </source>
</evidence>
<dbReference type="InterPro" id="IPR006129">
    <property type="entry name" value="AdhesinB"/>
</dbReference>
<reference evidence="7 8" key="1">
    <citation type="journal article" date="2014" name="Genome Announc.">
        <title>Draft Genome Sequence of Kocuria palustris PEL.</title>
        <authorList>
            <person name="Sharma G."/>
            <person name="Khatri I."/>
            <person name="Subramanian S."/>
        </authorList>
    </citation>
    <scope>NUCLEOTIDE SEQUENCE [LARGE SCALE GENOMIC DNA]</scope>
    <source>
        <strain evidence="7 8">PEL</strain>
    </source>
</reference>
<feature type="compositionally biased region" description="Basic and acidic residues" evidence="6">
    <location>
        <begin position="112"/>
        <end position="137"/>
    </location>
</feature>
<keyword evidence="3" id="KW-0479">Metal-binding</keyword>
<dbReference type="EMBL" id="ANHZ02000018">
    <property type="protein sequence ID" value="EME36044.1"/>
    <property type="molecule type" value="Genomic_DNA"/>
</dbReference>
<name>M2YBN7_9MICC</name>
<organism evidence="7 8">
    <name type="scientific">Kocuria palustris PEL</name>
    <dbReference type="NCBI Taxonomy" id="1236550"/>
    <lineage>
        <taxon>Bacteria</taxon>
        <taxon>Bacillati</taxon>
        <taxon>Actinomycetota</taxon>
        <taxon>Actinomycetes</taxon>
        <taxon>Micrococcales</taxon>
        <taxon>Micrococcaceae</taxon>
        <taxon>Kocuria</taxon>
    </lineage>
</organism>
<protein>
    <submittedName>
        <fullName evidence="7">Zinc ABC transporter, periplasmic-binding protein ZnuA</fullName>
    </submittedName>
</protein>
<dbReference type="PRINTS" id="PR00691">
    <property type="entry name" value="ADHESINB"/>
</dbReference>
<dbReference type="Proteomes" id="UP000009877">
    <property type="component" value="Unassembled WGS sequence"/>
</dbReference>
<dbReference type="PRINTS" id="PR00690">
    <property type="entry name" value="ADHESNFAMILY"/>
</dbReference>
<evidence type="ECO:0000313" key="7">
    <source>
        <dbReference type="EMBL" id="EME36044.1"/>
    </source>
</evidence>
<keyword evidence="2 5" id="KW-0813">Transport</keyword>
<dbReference type="PANTHER" id="PTHR42953">
    <property type="entry name" value="HIGH-AFFINITY ZINC UPTAKE SYSTEM PROTEIN ZNUA-RELATED"/>
    <property type="match status" value="1"/>
</dbReference>
<comment type="caution">
    <text evidence="7">The sequence shown here is derived from an EMBL/GenBank/DDBJ whole genome shotgun (WGS) entry which is preliminary data.</text>
</comment>
<comment type="similarity">
    <text evidence="5">Belongs to the bacterial solute-binding protein 9 family.</text>
</comment>
<dbReference type="Pfam" id="PF01297">
    <property type="entry name" value="ZnuA"/>
    <property type="match status" value="1"/>
</dbReference>
<evidence type="ECO:0000313" key="8">
    <source>
        <dbReference type="Proteomes" id="UP000009877"/>
    </source>
</evidence>
<dbReference type="GO" id="GO:0030001">
    <property type="term" value="P:metal ion transport"/>
    <property type="evidence" value="ECO:0007669"/>
    <property type="project" value="InterPro"/>
</dbReference>
<proteinExistence type="inferred from homology"/>
<evidence type="ECO:0000256" key="3">
    <source>
        <dbReference type="ARBA" id="ARBA00022723"/>
    </source>
</evidence>
<evidence type="ECO:0000256" key="6">
    <source>
        <dbReference type="SAM" id="MobiDB-lite"/>
    </source>
</evidence>
<gene>
    <name evidence="7" type="ORF">C884_00812</name>
</gene>
<dbReference type="Gene3D" id="3.40.50.1980">
    <property type="entry name" value="Nitrogenase molybdenum iron protein domain"/>
    <property type="match status" value="1"/>
</dbReference>